<name>A0A366Y0P3_9BACI</name>
<dbReference type="PANTHER" id="PTHR30146:SF109">
    <property type="entry name" value="HTH-TYPE TRANSCRIPTIONAL REGULATOR GALS"/>
    <property type="match status" value="1"/>
</dbReference>
<dbReference type="GO" id="GO:0000976">
    <property type="term" value="F:transcription cis-regulatory region binding"/>
    <property type="evidence" value="ECO:0007669"/>
    <property type="project" value="TreeGrafter"/>
</dbReference>
<evidence type="ECO:0000259" key="4">
    <source>
        <dbReference type="PROSITE" id="PS50932"/>
    </source>
</evidence>
<dbReference type="SUPFAM" id="SSF53822">
    <property type="entry name" value="Periplasmic binding protein-like I"/>
    <property type="match status" value="1"/>
</dbReference>
<dbReference type="GO" id="GO:0003700">
    <property type="term" value="F:DNA-binding transcription factor activity"/>
    <property type="evidence" value="ECO:0007669"/>
    <property type="project" value="TreeGrafter"/>
</dbReference>
<dbReference type="SUPFAM" id="SSF47413">
    <property type="entry name" value="lambda repressor-like DNA-binding domains"/>
    <property type="match status" value="1"/>
</dbReference>
<dbReference type="Proteomes" id="UP000253314">
    <property type="component" value="Unassembled WGS sequence"/>
</dbReference>
<keyword evidence="6" id="KW-1185">Reference proteome</keyword>
<dbReference type="InterPro" id="IPR028082">
    <property type="entry name" value="Peripla_BP_I"/>
</dbReference>
<gene>
    <name evidence="5" type="ORF">DS031_09350</name>
</gene>
<evidence type="ECO:0000313" key="6">
    <source>
        <dbReference type="Proteomes" id="UP000253314"/>
    </source>
</evidence>
<evidence type="ECO:0000313" key="5">
    <source>
        <dbReference type="EMBL" id="RBW69731.1"/>
    </source>
</evidence>
<accession>A0A366Y0P3</accession>
<dbReference type="PRINTS" id="PR00036">
    <property type="entry name" value="HTHLACI"/>
</dbReference>
<dbReference type="InterPro" id="IPR000843">
    <property type="entry name" value="HTH_LacI"/>
</dbReference>
<dbReference type="Pfam" id="PF00356">
    <property type="entry name" value="LacI"/>
    <property type="match status" value="1"/>
</dbReference>
<protein>
    <submittedName>
        <fullName evidence="5">Transcriptional regulator</fullName>
    </submittedName>
</protein>
<dbReference type="Pfam" id="PF13377">
    <property type="entry name" value="Peripla_BP_3"/>
    <property type="match status" value="1"/>
</dbReference>
<evidence type="ECO:0000256" key="1">
    <source>
        <dbReference type="ARBA" id="ARBA00023015"/>
    </source>
</evidence>
<evidence type="ECO:0000256" key="2">
    <source>
        <dbReference type="ARBA" id="ARBA00023125"/>
    </source>
</evidence>
<dbReference type="PROSITE" id="PS00356">
    <property type="entry name" value="HTH_LACI_1"/>
    <property type="match status" value="1"/>
</dbReference>
<dbReference type="InterPro" id="IPR046335">
    <property type="entry name" value="LacI/GalR-like_sensor"/>
</dbReference>
<organism evidence="5 6">
    <name type="scientific">Bacillus taeanensis</name>
    <dbReference type="NCBI Taxonomy" id="273032"/>
    <lineage>
        <taxon>Bacteria</taxon>
        <taxon>Bacillati</taxon>
        <taxon>Bacillota</taxon>
        <taxon>Bacilli</taxon>
        <taxon>Bacillales</taxon>
        <taxon>Bacillaceae</taxon>
        <taxon>Bacillus</taxon>
    </lineage>
</organism>
<dbReference type="RefSeq" id="WP_113805814.1">
    <property type="nucleotide sequence ID" value="NZ_QOCW01000008.1"/>
</dbReference>
<dbReference type="PANTHER" id="PTHR30146">
    <property type="entry name" value="LACI-RELATED TRANSCRIPTIONAL REPRESSOR"/>
    <property type="match status" value="1"/>
</dbReference>
<keyword evidence="3" id="KW-0804">Transcription</keyword>
<dbReference type="OrthoDB" id="2528004at2"/>
<dbReference type="InterPro" id="IPR010982">
    <property type="entry name" value="Lambda_DNA-bd_dom_sf"/>
</dbReference>
<sequence length="331" mass="36523">MGITIKDIANAAGVSFSTVSKALNDSPLVKPETKSKILKTAKELGYEPNFAAQRLVSKQSKTIGLVWPTVERAALSTLVTKINEEIEKHGYSMILSINPAASAVEMFRRFQVDGIIVFEENNNRLKVDFSPDLPVISYGAAHNQTVPVIDVNYKKAMYQAVHYLYELGHTNISYVGDFSPIDQRQIEKYKGFLEAMEQFNLDVNERSLINSGGLDWYDGYMATKRLLNSGFIPSAIVGGSYDISSGIIRAVREENLIIPKDISIIGYDNIPQMANLETPLTSVGVPVDELAKSIVHSLLKQMAEPNSLPLLQTLQPELKERASCAGTSHKS</sequence>
<comment type="caution">
    <text evidence="5">The sequence shown here is derived from an EMBL/GenBank/DDBJ whole genome shotgun (WGS) entry which is preliminary data.</text>
</comment>
<dbReference type="CDD" id="cd01392">
    <property type="entry name" value="HTH_LacI"/>
    <property type="match status" value="1"/>
</dbReference>
<dbReference type="SMART" id="SM00354">
    <property type="entry name" value="HTH_LACI"/>
    <property type="match status" value="1"/>
</dbReference>
<feature type="domain" description="HTH lacI-type" evidence="4">
    <location>
        <begin position="3"/>
        <end position="57"/>
    </location>
</feature>
<proteinExistence type="predicted"/>
<reference evidence="5 6" key="1">
    <citation type="submission" date="2018-07" db="EMBL/GenBank/DDBJ databases">
        <title>Lottiidibacillus patelloidae gen. nov., sp. nov., isolated from the intestinal tract of a marine limpet and the reclassification of B. taeanensis BH030017T, B. algicola KMM 3737T and B. hwajinpoensis SW-72T as genus Lottiidibacillus.</title>
        <authorList>
            <person name="Liu R."/>
            <person name="Huang Z."/>
        </authorList>
    </citation>
    <scope>NUCLEOTIDE SEQUENCE [LARGE SCALE GENOMIC DNA]</scope>
    <source>
        <strain evidence="5 6">BH030017</strain>
    </source>
</reference>
<dbReference type="Gene3D" id="3.40.50.2300">
    <property type="match status" value="2"/>
</dbReference>
<keyword evidence="2" id="KW-0238">DNA-binding</keyword>
<dbReference type="EMBL" id="QOCW01000008">
    <property type="protein sequence ID" value="RBW69731.1"/>
    <property type="molecule type" value="Genomic_DNA"/>
</dbReference>
<dbReference type="PROSITE" id="PS50932">
    <property type="entry name" value="HTH_LACI_2"/>
    <property type="match status" value="1"/>
</dbReference>
<keyword evidence="1" id="KW-0805">Transcription regulation</keyword>
<dbReference type="AlphaFoldDB" id="A0A366Y0P3"/>
<evidence type="ECO:0000256" key="3">
    <source>
        <dbReference type="ARBA" id="ARBA00023163"/>
    </source>
</evidence>
<dbReference type="Gene3D" id="1.10.260.40">
    <property type="entry name" value="lambda repressor-like DNA-binding domains"/>
    <property type="match status" value="1"/>
</dbReference>